<keyword evidence="2" id="KW-1185">Reference proteome</keyword>
<sequence length="96" mass="10506">MKSSKEVKRKSVAVPLKTLVATQAFLASPGPKDVNCVEMVQSQIPIFKTIIRGISGSISYPYVREMLEPSIPKPPHPSKFYLQINDGSCASSIMVL</sequence>
<accession>A0ABR2U5A3</accession>
<reference evidence="1 2" key="1">
    <citation type="journal article" date="2024" name="G3 (Bethesda)">
        <title>Genome assembly of Hibiscus sabdariffa L. provides insights into metabolisms of medicinal natural products.</title>
        <authorList>
            <person name="Kim T."/>
        </authorList>
    </citation>
    <scope>NUCLEOTIDE SEQUENCE [LARGE SCALE GENOMIC DNA]</scope>
    <source>
        <strain evidence="1">TK-2024</strain>
        <tissue evidence="1">Old leaves</tissue>
    </source>
</reference>
<evidence type="ECO:0000313" key="1">
    <source>
        <dbReference type="EMBL" id="KAK9044923.1"/>
    </source>
</evidence>
<organism evidence="1 2">
    <name type="scientific">Hibiscus sabdariffa</name>
    <name type="common">roselle</name>
    <dbReference type="NCBI Taxonomy" id="183260"/>
    <lineage>
        <taxon>Eukaryota</taxon>
        <taxon>Viridiplantae</taxon>
        <taxon>Streptophyta</taxon>
        <taxon>Embryophyta</taxon>
        <taxon>Tracheophyta</taxon>
        <taxon>Spermatophyta</taxon>
        <taxon>Magnoliopsida</taxon>
        <taxon>eudicotyledons</taxon>
        <taxon>Gunneridae</taxon>
        <taxon>Pentapetalae</taxon>
        <taxon>rosids</taxon>
        <taxon>malvids</taxon>
        <taxon>Malvales</taxon>
        <taxon>Malvaceae</taxon>
        <taxon>Malvoideae</taxon>
        <taxon>Hibiscus</taxon>
    </lineage>
</organism>
<protein>
    <submittedName>
        <fullName evidence="1">Uncharacterized protein</fullName>
    </submittedName>
</protein>
<proteinExistence type="predicted"/>
<dbReference type="EMBL" id="JBBPBN010000002">
    <property type="protein sequence ID" value="KAK9044923.1"/>
    <property type="molecule type" value="Genomic_DNA"/>
</dbReference>
<name>A0ABR2U5A3_9ROSI</name>
<gene>
    <name evidence="1" type="ORF">V6N11_058814</name>
</gene>
<dbReference type="Proteomes" id="UP001396334">
    <property type="component" value="Unassembled WGS sequence"/>
</dbReference>
<comment type="caution">
    <text evidence="1">The sequence shown here is derived from an EMBL/GenBank/DDBJ whole genome shotgun (WGS) entry which is preliminary data.</text>
</comment>
<evidence type="ECO:0000313" key="2">
    <source>
        <dbReference type="Proteomes" id="UP001396334"/>
    </source>
</evidence>